<evidence type="ECO:0000313" key="2">
    <source>
        <dbReference type="Proteomes" id="UP000198883"/>
    </source>
</evidence>
<gene>
    <name evidence="1" type="ORF">SAMN05444853_1349</name>
</gene>
<dbReference type="RefSeq" id="WP_090923334.1">
    <property type="nucleotide sequence ID" value="NZ_CP016180.1"/>
</dbReference>
<sequence length="85" mass="9228">MSEKYGISTIQSNNHSRVSVKRNLSLDSVIDDLNTNTHALVFDCGVVYSGDSSAKILGFRNGTFEVVGTITNAKEVLPHCIEVTL</sequence>
<reference evidence="2" key="1">
    <citation type="submission" date="2016-10" db="EMBL/GenBank/DDBJ databases">
        <authorList>
            <person name="Varghese N."/>
            <person name="Submissions S."/>
        </authorList>
    </citation>
    <scope>NUCLEOTIDE SEQUENCE [LARGE SCALE GENOMIC DNA]</scope>
    <source>
        <strain evidence="2">DSM 24204</strain>
    </source>
</reference>
<dbReference type="EMBL" id="FOBN01000034">
    <property type="protein sequence ID" value="SEM64247.1"/>
    <property type="molecule type" value="Genomic_DNA"/>
</dbReference>
<accession>A0A1H8A3Y1</accession>
<proteinExistence type="predicted"/>
<evidence type="ECO:0000313" key="1">
    <source>
        <dbReference type="EMBL" id="SEM64247.1"/>
    </source>
</evidence>
<dbReference type="STRING" id="97481.SAMN05444853_1349"/>
<dbReference type="GeneID" id="83544485"/>
<dbReference type="Proteomes" id="UP000198883">
    <property type="component" value="Unassembled WGS sequence"/>
</dbReference>
<name>A0A1H8A3Y1_9PAST</name>
<protein>
    <submittedName>
        <fullName evidence="1">Uncharacterized protein</fullName>
    </submittedName>
</protein>
<organism evidence="1 2">
    <name type="scientific">Phocoenobacter skyensis</name>
    <dbReference type="NCBI Taxonomy" id="97481"/>
    <lineage>
        <taxon>Bacteria</taxon>
        <taxon>Pseudomonadati</taxon>
        <taxon>Pseudomonadota</taxon>
        <taxon>Gammaproteobacteria</taxon>
        <taxon>Pasteurellales</taxon>
        <taxon>Pasteurellaceae</taxon>
        <taxon>Phocoenobacter</taxon>
    </lineage>
</organism>
<dbReference type="AlphaFoldDB" id="A0A1H8A3Y1"/>